<protein>
    <submittedName>
        <fullName evidence="6">Multiple ankyrin repeats single kh domain-containing protein</fullName>
    </submittedName>
</protein>
<dbReference type="GO" id="GO:0005737">
    <property type="term" value="C:cytoplasm"/>
    <property type="evidence" value="ECO:0007669"/>
    <property type="project" value="TreeGrafter"/>
</dbReference>
<dbReference type="OrthoDB" id="427518at2759"/>
<dbReference type="Proteomes" id="UP000183809">
    <property type="component" value="Unassembled WGS sequence"/>
</dbReference>
<dbReference type="PRINTS" id="PR01415">
    <property type="entry name" value="ANKYRIN"/>
</dbReference>
<sequence length="1473" mass="161801">MGDQHTSDSPEQYRVMKQGMEILRDPDGNASVDIVAVPGLGAHPVTSWTHPDTKFNWLRDSDGLAKDFPTARVLLFQYGSAWVGSLKVKQCLDSIAESLLNALISEREKCERRPIVFIGHSMGGLVIAKAVCIAGFHTSDYPNVFEAICGCVFFGTPFDGAEVANVAAMYASTAELLSPNGHAQASALLDVMKPGNQYLQGLKKDFLRLVRKLAGNIQIACLWEVFETDFPEMVGMRDNKIVRKVFDVLIPQGRKKFVDKEASILVGYDECGLQSAHRNLVHFTGFKDPKYQMMRTPLRKVVEKARLVAKSRFSCTRDVDRDMVRDILDSLEGVHIQRKRDTLRAKVNSQSWIIEEQEYKDWFRLQPSTELPEDGQTPSETTRSQDGCDERCLWIRGAEGKGKTSAVLATIDRISDLSSEAEENNSRPVLCAFFFCDKSSDGSSAEELLKSIMRQLVYQQERLAKYVKQFRKKEGKGSTSQGGPSQASMSVENLWQGLRDMFADRFVGAIYIVVSNLHELPESADGSTQKLLQLLHQKLKDGDIDDAQKVRVRWLFTGRERSNLKKALPRTGVRSIDLDDEEHHGKVKSEVQSHAENMIADLGAEKQYNMAVLYFAISLVGKRAETKKWVDVTCVHLAALPPGSSDLQVRHLLEGVPQDVKTLLNGAWESLLKGNDPDTAASIKEMLRTLILTNEDLTEEELSILTGLSSTSQDKDKLRKLVKQCSPLLSFRESEGGKQVVSFVLEDIKTHLDTCSENLLGLCEEGRKLQQGMVALRCFSYIMKAGRQHSAPSGNDNPASTEASEVPNLSQNQDLEDEGKLLSYPIKYWLQHSSKATADIARILSEKEEFWKPGSDIRLWWTQAISDGKDDFKRLMVVGQFKIEDLTALHLASCVGYAELVAALIDRSPKEEVNREIGAGVTPLHLAAYFGHEEVVEVLLDKAFDKAYDKAPAIDVGDCANAPPLAFAALPGNLSVIKLLLANGADPRASPKEWPTLCTGAAILSGKIEAVTLLVDKDAPLTDGTPLDVNLYDDTPSPLALSAVCSDISIFDYVLRKGEGQFTERDYRHAFSDAAAAGRKDALEKLLETQPSRELFQSALDRAAKEESALEAAAEDTDELPEVLRAIWENTGGDLPQDVIDDCLYQATDNEKQTTVEKLLDPDTFRANANARGEKYGNALTAATNDGTTDIIEMLLKSGADVKSEHGWALQAAAAQGHLNVVNQLLEERVGADVNACTDNPHFPAGTALQAACEAGWSEIVGTLLAKGADPNLGKGERSPPVCVAANKGEESILQRLMGDSNLNLNVLGGPDKSTPLVHAAFNCPTATVQQMIKKGAEVNMANVDGDTALIVAARRGDAGILGFLLDNGADMMRVSKRNETALEVALEKNNVECATLLAVRASSILRAIDGLTQSHPDMMQTIRQQSKGIYDDRSFMGQRPSRPEDPDDTDLEARNARLVKIGLHHYPPPSKS</sequence>
<dbReference type="PROSITE" id="PS50088">
    <property type="entry name" value="ANK_REPEAT"/>
    <property type="match status" value="3"/>
</dbReference>
<feature type="compositionally biased region" description="Polar residues" evidence="4">
    <location>
        <begin position="790"/>
        <end position="811"/>
    </location>
</feature>
<dbReference type="GeneID" id="31015712"/>
<dbReference type="Gene3D" id="3.40.50.1820">
    <property type="entry name" value="alpha/beta hydrolase"/>
    <property type="match status" value="1"/>
</dbReference>
<dbReference type="SUPFAM" id="SSF48403">
    <property type="entry name" value="Ankyrin repeat"/>
    <property type="match status" value="2"/>
</dbReference>
<feature type="domain" description="Nephrocystin 3-like N-terminal" evidence="5">
    <location>
        <begin position="386"/>
        <end position="559"/>
    </location>
</feature>
<feature type="repeat" description="ANK" evidence="3">
    <location>
        <begin position="919"/>
        <end position="945"/>
    </location>
</feature>
<feature type="repeat" description="ANK" evidence="3">
    <location>
        <begin position="1345"/>
        <end position="1377"/>
    </location>
</feature>
<keyword evidence="2 3" id="KW-0040">ANK repeat</keyword>
<dbReference type="Pfam" id="PF00023">
    <property type="entry name" value="Ank"/>
    <property type="match status" value="1"/>
</dbReference>
<dbReference type="STRING" id="236234.A0A1J9RHY8"/>
<dbReference type="InterPro" id="IPR029058">
    <property type="entry name" value="AB_hydrolase_fold"/>
</dbReference>
<dbReference type="EMBL" id="MNUE01000040">
    <property type="protein sequence ID" value="OJD32171.1"/>
    <property type="molecule type" value="Genomic_DNA"/>
</dbReference>
<feature type="region of interest" description="Disordered" evidence="4">
    <location>
        <begin position="1433"/>
        <end position="1454"/>
    </location>
</feature>
<dbReference type="Pfam" id="PF12796">
    <property type="entry name" value="Ank_2"/>
    <property type="match status" value="3"/>
</dbReference>
<keyword evidence="1" id="KW-0677">Repeat</keyword>
<dbReference type="RefSeq" id="XP_020128431.1">
    <property type="nucleotide sequence ID" value="XM_020275451.1"/>
</dbReference>
<accession>A0A1J9RHY8</accession>
<dbReference type="SMART" id="SM00248">
    <property type="entry name" value="ANK"/>
    <property type="match status" value="11"/>
</dbReference>
<evidence type="ECO:0000256" key="1">
    <source>
        <dbReference type="ARBA" id="ARBA00022737"/>
    </source>
</evidence>
<evidence type="ECO:0000256" key="4">
    <source>
        <dbReference type="SAM" id="MobiDB-lite"/>
    </source>
</evidence>
<evidence type="ECO:0000313" key="7">
    <source>
        <dbReference type="Proteomes" id="UP000183809"/>
    </source>
</evidence>
<keyword evidence="7" id="KW-1185">Reference proteome</keyword>
<reference evidence="6 7" key="1">
    <citation type="submission" date="2016-10" db="EMBL/GenBank/DDBJ databases">
        <title>Proteomics and genomics reveal pathogen-plant mechanisms compatible with a hemibiotrophic lifestyle of Diplodia corticola.</title>
        <authorList>
            <person name="Fernandes I."/>
            <person name="De Jonge R."/>
            <person name="Van De Peer Y."/>
            <person name="Devreese B."/>
            <person name="Alves A."/>
            <person name="Esteves A.C."/>
        </authorList>
    </citation>
    <scope>NUCLEOTIDE SEQUENCE [LARGE SCALE GENOMIC DNA]</scope>
    <source>
        <strain evidence="6 7">CBS 112549</strain>
    </source>
</reference>
<feature type="repeat" description="ANK" evidence="3">
    <location>
        <begin position="960"/>
        <end position="992"/>
    </location>
</feature>
<dbReference type="PANTHER" id="PTHR23206">
    <property type="entry name" value="MASK PROTEIN"/>
    <property type="match status" value="1"/>
</dbReference>
<dbReference type="Gene3D" id="3.40.50.300">
    <property type="entry name" value="P-loop containing nucleotide triphosphate hydrolases"/>
    <property type="match status" value="1"/>
</dbReference>
<dbReference type="Gene3D" id="1.25.40.20">
    <property type="entry name" value="Ankyrin repeat-containing domain"/>
    <property type="match status" value="3"/>
</dbReference>
<evidence type="ECO:0000313" key="6">
    <source>
        <dbReference type="EMBL" id="OJD32171.1"/>
    </source>
</evidence>
<dbReference type="SUPFAM" id="SSF53474">
    <property type="entry name" value="alpha/beta-Hydrolases"/>
    <property type="match status" value="1"/>
</dbReference>
<dbReference type="Pfam" id="PF24883">
    <property type="entry name" value="NPHP3_N"/>
    <property type="match status" value="1"/>
</dbReference>
<comment type="caution">
    <text evidence="6">The sequence shown here is derived from an EMBL/GenBank/DDBJ whole genome shotgun (WGS) entry which is preliminary data.</text>
</comment>
<organism evidence="6 7">
    <name type="scientific">Diplodia corticola</name>
    <dbReference type="NCBI Taxonomy" id="236234"/>
    <lineage>
        <taxon>Eukaryota</taxon>
        <taxon>Fungi</taxon>
        <taxon>Dikarya</taxon>
        <taxon>Ascomycota</taxon>
        <taxon>Pezizomycotina</taxon>
        <taxon>Dothideomycetes</taxon>
        <taxon>Dothideomycetes incertae sedis</taxon>
        <taxon>Botryosphaeriales</taxon>
        <taxon>Botryosphaeriaceae</taxon>
        <taxon>Diplodia</taxon>
    </lineage>
</organism>
<dbReference type="PANTHER" id="PTHR23206:SF7">
    <property type="entry name" value="PROTEIN KINASE DOMAIN-CONTAINING PROTEIN"/>
    <property type="match status" value="1"/>
</dbReference>
<dbReference type="InterPro" id="IPR002110">
    <property type="entry name" value="Ankyrin_rpt"/>
</dbReference>
<evidence type="ECO:0000256" key="3">
    <source>
        <dbReference type="PROSITE-ProRule" id="PRU00023"/>
    </source>
</evidence>
<dbReference type="InterPro" id="IPR036770">
    <property type="entry name" value="Ankyrin_rpt-contain_sf"/>
</dbReference>
<dbReference type="InterPro" id="IPR027417">
    <property type="entry name" value="P-loop_NTPase"/>
</dbReference>
<evidence type="ECO:0000256" key="2">
    <source>
        <dbReference type="ARBA" id="ARBA00023043"/>
    </source>
</evidence>
<proteinExistence type="predicted"/>
<gene>
    <name evidence="6" type="ORF">BKCO1_4000041</name>
</gene>
<name>A0A1J9RHY8_9PEZI</name>
<dbReference type="InterPro" id="IPR051631">
    <property type="entry name" value="Ankyrin-KH/SAM_domain"/>
</dbReference>
<feature type="region of interest" description="Disordered" evidence="4">
    <location>
        <begin position="789"/>
        <end position="811"/>
    </location>
</feature>
<dbReference type="PROSITE" id="PS50297">
    <property type="entry name" value="ANK_REP_REGION"/>
    <property type="match status" value="3"/>
</dbReference>
<evidence type="ECO:0000259" key="5">
    <source>
        <dbReference type="Pfam" id="PF24883"/>
    </source>
</evidence>
<dbReference type="InterPro" id="IPR056884">
    <property type="entry name" value="NPHP3-like_N"/>
</dbReference>